<evidence type="ECO:0000313" key="15">
    <source>
        <dbReference type="Proteomes" id="UP000278437"/>
    </source>
</evidence>
<feature type="binding site" evidence="11">
    <location>
        <position position="169"/>
    </location>
    <ligand>
        <name>NAD(+)</name>
        <dbReference type="ChEBI" id="CHEBI:57540"/>
    </ligand>
</feature>
<dbReference type="InterPro" id="IPR036420">
    <property type="entry name" value="BRCT_dom_sf"/>
</dbReference>
<accession>A0ABM7D1I2</accession>
<evidence type="ECO:0000259" key="13">
    <source>
        <dbReference type="PROSITE" id="PS50172"/>
    </source>
</evidence>
<comment type="cofactor">
    <cofactor evidence="11">
        <name>Mg(2+)</name>
        <dbReference type="ChEBI" id="CHEBI:18420"/>
    </cofactor>
    <cofactor evidence="11">
        <name>Mn(2+)</name>
        <dbReference type="ChEBI" id="CHEBI:29035"/>
    </cofactor>
</comment>
<comment type="similarity">
    <text evidence="11">Belongs to the NAD-dependent DNA ligase family. LigA subfamily.</text>
</comment>
<dbReference type="CDD" id="cd00114">
    <property type="entry name" value="LIGANc"/>
    <property type="match status" value="1"/>
</dbReference>
<dbReference type="InterPro" id="IPR018239">
    <property type="entry name" value="DNA_ligase_AS"/>
</dbReference>
<dbReference type="NCBIfam" id="NF005932">
    <property type="entry name" value="PRK07956.1"/>
    <property type="match status" value="1"/>
</dbReference>
<feature type="binding site" evidence="11">
    <location>
        <position position="291"/>
    </location>
    <ligand>
        <name>NAD(+)</name>
        <dbReference type="ChEBI" id="CHEBI:57540"/>
    </ligand>
</feature>
<feature type="binding site" evidence="11">
    <location>
        <position position="109"/>
    </location>
    <ligand>
        <name>NAD(+)</name>
        <dbReference type="ChEBI" id="CHEBI:57540"/>
    </ligand>
</feature>
<keyword evidence="3 11" id="KW-0235">DNA replication</keyword>
<dbReference type="SMART" id="SM00292">
    <property type="entry name" value="BRCT"/>
    <property type="match status" value="1"/>
</dbReference>
<comment type="function">
    <text evidence="1 11">DNA ligase that catalyzes the formation of phosphodiester linkages between 5'-phosphoryl and 3'-hydroxyl groups in double-stranded DNA using NAD as a coenzyme and as the energy source for the reaction. It is essential for DNA replication and repair of damaged DNA.</text>
</comment>
<dbReference type="Gene3D" id="1.10.287.610">
    <property type="entry name" value="Helix hairpin bin"/>
    <property type="match status" value="1"/>
</dbReference>
<dbReference type="SUPFAM" id="SSF50249">
    <property type="entry name" value="Nucleic acid-binding proteins"/>
    <property type="match status" value="1"/>
</dbReference>
<comment type="caution">
    <text evidence="11">Lacks conserved residue(s) required for the propagation of feature annotation.</text>
</comment>
<dbReference type="Proteomes" id="UP000278437">
    <property type="component" value="Chromosome"/>
</dbReference>
<dbReference type="InterPro" id="IPR001679">
    <property type="entry name" value="DNA_ligase"/>
</dbReference>
<dbReference type="Pfam" id="PF03119">
    <property type="entry name" value="DNA_ligase_ZBD"/>
    <property type="match status" value="1"/>
</dbReference>
<organism evidence="14 15">
    <name type="scientific">Shewanella khirikhana</name>
    <dbReference type="NCBI Taxonomy" id="1965282"/>
    <lineage>
        <taxon>Bacteria</taxon>
        <taxon>Pseudomonadati</taxon>
        <taxon>Pseudomonadota</taxon>
        <taxon>Gammaproteobacteria</taxon>
        <taxon>Alteromonadales</taxon>
        <taxon>Shewanellaceae</taxon>
        <taxon>Shewanella</taxon>
    </lineage>
</organism>
<dbReference type="PROSITE" id="PS50172">
    <property type="entry name" value="BRCT"/>
    <property type="match status" value="1"/>
</dbReference>
<dbReference type="Gene3D" id="1.10.150.20">
    <property type="entry name" value="5' to 3' exonuclease, C-terminal subdomain"/>
    <property type="match status" value="2"/>
</dbReference>
<dbReference type="InterPro" id="IPR001357">
    <property type="entry name" value="BRCT_dom"/>
</dbReference>
<feature type="binding site" evidence="11">
    <location>
        <position position="132"/>
    </location>
    <ligand>
        <name>NAD(+)</name>
        <dbReference type="ChEBI" id="CHEBI:57540"/>
    </ligand>
</feature>
<keyword evidence="9 11" id="KW-0234">DNA repair</keyword>
<dbReference type="SUPFAM" id="SSF47781">
    <property type="entry name" value="RuvA domain 2-like"/>
    <property type="match status" value="1"/>
</dbReference>
<dbReference type="InterPro" id="IPR012340">
    <property type="entry name" value="NA-bd_OB-fold"/>
</dbReference>
<dbReference type="SUPFAM" id="SSF56091">
    <property type="entry name" value="DNA ligase/mRNA capping enzyme, catalytic domain"/>
    <property type="match status" value="1"/>
</dbReference>
<evidence type="ECO:0000256" key="10">
    <source>
        <dbReference type="ARBA" id="ARBA00034005"/>
    </source>
</evidence>
<dbReference type="Gene3D" id="6.20.10.30">
    <property type="match status" value="1"/>
</dbReference>
<comment type="catalytic activity">
    <reaction evidence="10 11 12">
        <text>NAD(+) + (deoxyribonucleotide)n-3'-hydroxyl + 5'-phospho-(deoxyribonucleotide)m = (deoxyribonucleotide)n+m + AMP + beta-nicotinamide D-nucleotide.</text>
        <dbReference type="EC" id="6.5.1.2"/>
    </reaction>
</comment>
<evidence type="ECO:0000256" key="9">
    <source>
        <dbReference type="ARBA" id="ARBA00023204"/>
    </source>
</evidence>
<dbReference type="EMBL" id="CP020373">
    <property type="protein sequence ID" value="AZQ10295.1"/>
    <property type="molecule type" value="Genomic_DNA"/>
</dbReference>
<keyword evidence="4 11" id="KW-0479">Metal-binding</keyword>
<feature type="binding site" evidence="11">
    <location>
        <position position="433"/>
    </location>
    <ligand>
        <name>Zn(2+)</name>
        <dbReference type="ChEBI" id="CHEBI:29105"/>
    </ligand>
</feature>
<dbReference type="InterPro" id="IPR041663">
    <property type="entry name" value="DisA/LigA_HHH"/>
</dbReference>
<evidence type="ECO:0000256" key="12">
    <source>
        <dbReference type="RuleBase" id="RU000618"/>
    </source>
</evidence>
<feature type="binding site" evidence="11">
    <location>
        <begin position="80"/>
        <end position="81"/>
    </location>
    <ligand>
        <name>NAD(+)</name>
        <dbReference type="ChEBI" id="CHEBI:57540"/>
    </ligand>
</feature>
<dbReference type="PANTHER" id="PTHR23389:SF9">
    <property type="entry name" value="DNA LIGASE"/>
    <property type="match status" value="1"/>
</dbReference>
<feature type="binding site" evidence="11">
    <location>
        <position position="315"/>
    </location>
    <ligand>
        <name>NAD(+)</name>
        <dbReference type="ChEBI" id="CHEBI:57540"/>
    </ligand>
</feature>
<dbReference type="Gene3D" id="2.40.50.140">
    <property type="entry name" value="Nucleic acid-binding proteins"/>
    <property type="match status" value="1"/>
</dbReference>
<name>A0ABM7D1I2_9GAMM</name>
<evidence type="ECO:0000256" key="1">
    <source>
        <dbReference type="ARBA" id="ARBA00004067"/>
    </source>
</evidence>
<dbReference type="HAMAP" id="MF_01588">
    <property type="entry name" value="DNA_ligase_A"/>
    <property type="match status" value="1"/>
</dbReference>
<evidence type="ECO:0000256" key="2">
    <source>
        <dbReference type="ARBA" id="ARBA00022598"/>
    </source>
</evidence>
<dbReference type="PANTHER" id="PTHR23389">
    <property type="entry name" value="CHROMOSOME TRANSMISSION FIDELITY FACTOR 18"/>
    <property type="match status" value="1"/>
</dbReference>
<evidence type="ECO:0000256" key="6">
    <source>
        <dbReference type="ARBA" id="ARBA00022833"/>
    </source>
</evidence>
<dbReference type="PROSITE" id="PS01056">
    <property type="entry name" value="DNA_LIGASE_N2"/>
    <property type="match status" value="1"/>
</dbReference>
<evidence type="ECO:0000256" key="5">
    <source>
        <dbReference type="ARBA" id="ARBA00022763"/>
    </source>
</evidence>
<evidence type="ECO:0000256" key="7">
    <source>
        <dbReference type="ARBA" id="ARBA00022842"/>
    </source>
</evidence>
<dbReference type="Pfam" id="PF01653">
    <property type="entry name" value="DNA_ligase_aden"/>
    <property type="match status" value="1"/>
</dbReference>
<dbReference type="Gene3D" id="3.30.470.30">
    <property type="entry name" value="DNA ligase/mRNA capping enzyme"/>
    <property type="match status" value="1"/>
</dbReference>
<evidence type="ECO:0000256" key="4">
    <source>
        <dbReference type="ARBA" id="ARBA00022723"/>
    </source>
</evidence>
<dbReference type="InterPro" id="IPR004150">
    <property type="entry name" value="NAD_DNA_ligase_OB"/>
</dbReference>
<feature type="binding site" evidence="11">
    <location>
        <position position="409"/>
    </location>
    <ligand>
        <name>Zn(2+)</name>
        <dbReference type="ChEBI" id="CHEBI:29105"/>
    </ligand>
</feature>
<sequence>MQVKAEIQRLTAEINRHNIAYYVQDAPSIPDAEYDRLMNQLKALEAEHPHLAEPDSPTQRVGGAALDKFEQVSHLKPMLSLDNAFNEEDFVAFDKRLTDKVGPQVYCAEPKLDGLAVSLIYRHGVLERAATRGDGAVGEDISVNVRTIKSVPLRLQGDDIPALVEVRGEVFMPRAAFEALNDRARAKGDKLFVNPRNAAAGSLRQLDSKITAERSLAFYAYALGVVQDDNGADLALAPTHKGQLERLSAFGLPVSKEVKLCEGLAEVMAYYGDILKRRDELAFEIDGVVIKVNDIEAQQQLGFVARAPRWAIAFKFPAQEEMTLLEGVDFQVGRTGAVTPVARLKPVFVGGVTVSNATLHNGDEIARLGVKIGDTVIIRRAGDVIPQIVAVVAERRPENAQEILFLDNCPVCGSLVERIEGEAVARCSGGLFCEAQRREAIKHFASRKAMYIDGMGDKVVEQLIDKELVASPADLFKLNVSKLTMLERMGTKSATNLVAAIEEAKTTTLPKFLYALGIREVGEATAANLAKHFLSLDAIKEADVDALMQVEDVGTVVAQHVAHFFAQPHNLEVIDALINAGVNWPAIEKPSADAQPLLGQTWVLTGTLTSLGRTEAKAKLEALGAKVAGSVSKNTHCVVAGEAAGSKLAKAQELGIPVLDEAGLIELIGL</sequence>
<feature type="domain" description="BRCT" evidence="13">
    <location>
        <begin position="592"/>
        <end position="670"/>
    </location>
</feature>
<keyword evidence="7 11" id="KW-0460">Magnesium</keyword>
<reference evidence="15" key="1">
    <citation type="submission" date="2017-03" db="EMBL/GenBank/DDBJ databases">
        <title>Full genome sequence of a non-lethal Shewanella isolate that potentiates virulence of Vibio parahaemolyticus causing acute hepatopancreatic necrosis disease (AHPND) in shrimp.</title>
        <authorList>
            <person name="Prachumwat A."/>
            <person name="Sritunyalucksana K."/>
        </authorList>
    </citation>
    <scope>NUCLEOTIDE SEQUENCE [LARGE SCALE GENOMIC DNA]</scope>
    <source>
        <strain evidence="15">TH2012</strain>
    </source>
</reference>
<dbReference type="SMART" id="SM00278">
    <property type="entry name" value="HhH1"/>
    <property type="match status" value="4"/>
</dbReference>
<evidence type="ECO:0000256" key="3">
    <source>
        <dbReference type="ARBA" id="ARBA00022705"/>
    </source>
</evidence>
<dbReference type="NCBIfam" id="TIGR00575">
    <property type="entry name" value="dnlj"/>
    <property type="match status" value="1"/>
</dbReference>
<dbReference type="InterPro" id="IPR010994">
    <property type="entry name" value="RuvA_2-like"/>
</dbReference>
<dbReference type="InterPro" id="IPR003583">
    <property type="entry name" value="Hlx-hairpin-Hlx_DNA-bd_motif"/>
</dbReference>
<feature type="active site" description="N6-AMP-lysine intermediate" evidence="11">
    <location>
        <position position="111"/>
    </location>
</feature>
<dbReference type="Gene3D" id="3.40.50.10190">
    <property type="entry name" value="BRCT domain"/>
    <property type="match status" value="1"/>
</dbReference>
<feature type="binding site" evidence="11">
    <location>
        <begin position="31"/>
        <end position="35"/>
    </location>
    <ligand>
        <name>NAD(+)</name>
        <dbReference type="ChEBI" id="CHEBI:57540"/>
    </ligand>
</feature>
<dbReference type="Pfam" id="PF12826">
    <property type="entry name" value="HHH_2"/>
    <property type="match status" value="1"/>
</dbReference>
<dbReference type="Pfam" id="PF00533">
    <property type="entry name" value="BRCT"/>
    <property type="match status" value="1"/>
</dbReference>
<dbReference type="GO" id="GO:0003911">
    <property type="term" value="F:DNA ligase (NAD+) activity"/>
    <property type="evidence" value="ECO:0007669"/>
    <property type="project" value="UniProtKB-EC"/>
</dbReference>
<evidence type="ECO:0000313" key="14">
    <source>
        <dbReference type="EMBL" id="AZQ10295.1"/>
    </source>
</evidence>
<keyword evidence="15" id="KW-1185">Reference proteome</keyword>
<feature type="binding site" evidence="11">
    <location>
        <position position="412"/>
    </location>
    <ligand>
        <name>Zn(2+)</name>
        <dbReference type="ChEBI" id="CHEBI:29105"/>
    </ligand>
</feature>
<keyword evidence="6 11" id="KW-0862">Zinc</keyword>
<proteinExistence type="inferred from homology"/>
<dbReference type="SUPFAM" id="SSF52113">
    <property type="entry name" value="BRCT domain"/>
    <property type="match status" value="1"/>
</dbReference>
<dbReference type="EC" id="6.5.1.2" evidence="11 12"/>
<keyword evidence="2 11" id="KW-0436">Ligase</keyword>
<evidence type="ECO:0000256" key="11">
    <source>
        <dbReference type="HAMAP-Rule" id="MF_01588"/>
    </source>
</evidence>
<dbReference type="Pfam" id="PF14520">
    <property type="entry name" value="HHH_5"/>
    <property type="match status" value="1"/>
</dbReference>
<dbReference type="SMART" id="SM00532">
    <property type="entry name" value="LIGANc"/>
    <property type="match status" value="1"/>
</dbReference>
<keyword evidence="11" id="KW-0464">Manganese</keyword>
<dbReference type="InterPro" id="IPR004149">
    <property type="entry name" value="Znf_DNAligase_C4"/>
</dbReference>
<gene>
    <name evidence="14" type="primary">ligA_1</name>
    <name evidence="11" type="synonym">ligA</name>
    <name evidence="14" type="ORF">STH12_01159</name>
</gene>
<keyword evidence="8 11" id="KW-0520">NAD</keyword>
<keyword evidence="5 11" id="KW-0227">DNA damage</keyword>
<evidence type="ECO:0000256" key="8">
    <source>
        <dbReference type="ARBA" id="ARBA00023027"/>
    </source>
</evidence>
<dbReference type="InterPro" id="IPR013839">
    <property type="entry name" value="DNAligase_adenylation"/>
</dbReference>
<dbReference type="CDD" id="cd17748">
    <property type="entry name" value="BRCT_DNA_ligase_like"/>
    <property type="match status" value="1"/>
</dbReference>
<dbReference type="Pfam" id="PF03120">
    <property type="entry name" value="OB_DNA_ligase"/>
    <property type="match status" value="1"/>
</dbReference>
<protein>
    <recommendedName>
        <fullName evidence="11 12">DNA ligase</fullName>
        <ecNumber evidence="11 12">6.5.1.2</ecNumber>
    </recommendedName>
    <alternativeName>
        <fullName evidence="11">Polydeoxyribonucleotide synthase [NAD(+)]</fullName>
    </alternativeName>
</protein>
<dbReference type="InterPro" id="IPR033136">
    <property type="entry name" value="DNA_ligase_CS"/>
</dbReference>
<dbReference type="PROSITE" id="PS01055">
    <property type="entry name" value="DNA_LIGASE_N1"/>
    <property type="match status" value="1"/>
</dbReference>
<dbReference type="RefSeq" id="WP_237158758.1">
    <property type="nucleotide sequence ID" value="NZ_CP020373.1"/>
</dbReference>
<dbReference type="PIRSF" id="PIRSF001604">
    <property type="entry name" value="LigA"/>
    <property type="match status" value="1"/>
</dbReference>
<dbReference type="InterPro" id="IPR013840">
    <property type="entry name" value="DNAligase_N"/>
</dbReference>